<protein>
    <recommendedName>
        <fullName evidence="3">Alanine--tRNA ligase</fullName>
        <ecNumber evidence="2">6.1.1.7</ecNumber>
    </recommendedName>
</protein>
<keyword evidence="4" id="KW-0820">tRNA-binding</keyword>
<evidence type="ECO:0000256" key="6">
    <source>
        <dbReference type="ARBA" id="ARBA00022741"/>
    </source>
</evidence>
<dbReference type="Gene3D" id="3.10.310.40">
    <property type="match status" value="1"/>
</dbReference>
<accession>A0A645I683</accession>
<comment type="similarity">
    <text evidence="1">Belongs to the class-II aminoacyl-tRNA synthetase family.</text>
</comment>
<keyword evidence="5" id="KW-0436">Ligase</keyword>
<sequence>MASQTSESNVLLIAMASDDAVKAGIHAGKIVREAASVLGGGGGGKPSMAQAGGKNPEKMEDAFTSVRKIVKQQLGE</sequence>
<dbReference type="GO" id="GO:0005524">
    <property type="term" value="F:ATP binding"/>
    <property type="evidence" value="ECO:0007669"/>
    <property type="project" value="UniProtKB-KW"/>
</dbReference>
<dbReference type="FunFam" id="3.10.310.40:FF:000001">
    <property type="entry name" value="Alanine--tRNA ligase"/>
    <property type="match status" value="1"/>
</dbReference>
<evidence type="ECO:0000256" key="4">
    <source>
        <dbReference type="ARBA" id="ARBA00022555"/>
    </source>
</evidence>
<name>A0A645I683_9ZZZZ</name>
<evidence type="ECO:0000256" key="11">
    <source>
        <dbReference type="SAM" id="MobiDB-lite"/>
    </source>
</evidence>
<feature type="region of interest" description="Disordered" evidence="11">
    <location>
        <begin position="39"/>
        <end position="58"/>
    </location>
</feature>
<evidence type="ECO:0000256" key="2">
    <source>
        <dbReference type="ARBA" id="ARBA00013168"/>
    </source>
</evidence>
<keyword evidence="9" id="KW-0648">Protein biosynthesis</keyword>
<evidence type="ECO:0000313" key="13">
    <source>
        <dbReference type="EMBL" id="MPN46406.1"/>
    </source>
</evidence>
<comment type="caution">
    <text evidence="13">The sequence shown here is derived from an EMBL/GenBank/DDBJ whole genome shotgun (WGS) entry which is preliminary data.</text>
</comment>
<keyword evidence="6" id="KW-0547">Nucleotide-binding</keyword>
<evidence type="ECO:0000256" key="7">
    <source>
        <dbReference type="ARBA" id="ARBA00022840"/>
    </source>
</evidence>
<dbReference type="GO" id="GO:0006412">
    <property type="term" value="P:translation"/>
    <property type="evidence" value="ECO:0007669"/>
    <property type="project" value="UniProtKB-KW"/>
</dbReference>
<keyword evidence="10" id="KW-0030">Aminoacyl-tRNA synthetase</keyword>
<dbReference type="InterPro" id="IPR003156">
    <property type="entry name" value="DHHA1_dom"/>
</dbReference>
<keyword evidence="8" id="KW-0694">RNA-binding</keyword>
<dbReference type="EC" id="6.1.1.7" evidence="2"/>
<evidence type="ECO:0000256" key="5">
    <source>
        <dbReference type="ARBA" id="ARBA00022598"/>
    </source>
</evidence>
<evidence type="ECO:0000256" key="1">
    <source>
        <dbReference type="ARBA" id="ARBA00008226"/>
    </source>
</evidence>
<organism evidence="13">
    <name type="scientific">bioreactor metagenome</name>
    <dbReference type="NCBI Taxonomy" id="1076179"/>
    <lineage>
        <taxon>unclassified sequences</taxon>
        <taxon>metagenomes</taxon>
        <taxon>ecological metagenomes</taxon>
    </lineage>
</organism>
<dbReference type="GO" id="GO:0004813">
    <property type="term" value="F:alanine-tRNA ligase activity"/>
    <property type="evidence" value="ECO:0007669"/>
    <property type="project" value="UniProtKB-EC"/>
</dbReference>
<dbReference type="AlphaFoldDB" id="A0A645I683"/>
<evidence type="ECO:0000256" key="8">
    <source>
        <dbReference type="ARBA" id="ARBA00022884"/>
    </source>
</evidence>
<dbReference type="EMBL" id="VSSQ01107044">
    <property type="protein sequence ID" value="MPN46406.1"/>
    <property type="molecule type" value="Genomic_DNA"/>
</dbReference>
<dbReference type="GO" id="GO:0000049">
    <property type="term" value="F:tRNA binding"/>
    <property type="evidence" value="ECO:0007669"/>
    <property type="project" value="UniProtKB-KW"/>
</dbReference>
<dbReference type="Pfam" id="PF02272">
    <property type="entry name" value="DHHA1"/>
    <property type="match status" value="1"/>
</dbReference>
<evidence type="ECO:0000259" key="12">
    <source>
        <dbReference type="Pfam" id="PF02272"/>
    </source>
</evidence>
<keyword evidence="7" id="KW-0067">ATP-binding</keyword>
<reference evidence="13" key="1">
    <citation type="submission" date="2019-08" db="EMBL/GenBank/DDBJ databases">
        <authorList>
            <person name="Kucharzyk K."/>
            <person name="Murdoch R.W."/>
            <person name="Higgins S."/>
            <person name="Loffler F."/>
        </authorList>
    </citation>
    <scope>NUCLEOTIDE SEQUENCE</scope>
</reference>
<feature type="domain" description="DHHA1" evidence="12">
    <location>
        <begin position="18"/>
        <end position="71"/>
    </location>
</feature>
<evidence type="ECO:0000256" key="10">
    <source>
        <dbReference type="ARBA" id="ARBA00023146"/>
    </source>
</evidence>
<evidence type="ECO:0000256" key="3">
    <source>
        <dbReference type="ARBA" id="ARBA00017959"/>
    </source>
</evidence>
<gene>
    <name evidence="13" type="ORF">SDC9_193992</name>
</gene>
<evidence type="ECO:0000256" key="9">
    <source>
        <dbReference type="ARBA" id="ARBA00022917"/>
    </source>
</evidence>
<proteinExistence type="inferred from homology"/>